<evidence type="ECO:0000313" key="2">
    <source>
        <dbReference type="EMBL" id="PIB23108.1"/>
    </source>
</evidence>
<organism evidence="2 3">
    <name type="scientific">Paramylibacter kogurei</name>
    <dbReference type="NCBI Taxonomy" id="1889778"/>
    <lineage>
        <taxon>Bacteria</taxon>
        <taxon>Pseudomonadati</taxon>
        <taxon>Pseudomonadota</taxon>
        <taxon>Alphaproteobacteria</taxon>
        <taxon>Rhodobacterales</taxon>
        <taxon>Paracoccaceae</taxon>
        <taxon>Paramylibacter</taxon>
    </lineage>
</organism>
<name>A0A2G5K0P1_9RHOB</name>
<feature type="signal peptide" evidence="1">
    <location>
        <begin position="1"/>
        <end position="30"/>
    </location>
</feature>
<accession>A0A2G5K0P1</accession>
<sequence length="106" mass="11723">MRHLLGMKHKTSIFAIATSIALMAPMAATAACYADYKAKRAGEGLRLHYGVIELSDNLCGNPNAAKRTIENRVARDGWTVLRVMSTFDESGLGPRRKDAGEYFLKY</sequence>
<gene>
    <name evidence="2" type="ORF">BFP76_08770</name>
</gene>
<dbReference type="PROSITE" id="PS51257">
    <property type="entry name" value="PROKAR_LIPOPROTEIN"/>
    <property type="match status" value="1"/>
</dbReference>
<evidence type="ECO:0008006" key="4">
    <source>
        <dbReference type="Google" id="ProtNLM"/>
    </source>
</evidence>
<evidence type="ECO:0000313" key="3">
    <source>
        <dbReference type="Proteomes" id="UP000231516"/>
    </source>
</evidence>
<dbReference type="Proteomes" id="UP000231516">
    <property type="component" value="Unassembled WGS sequence"/>
</dbReference>
<protein>
    <recommendedName>
        <fullName evidence="4">DUF4177 domain-containing protein</fullName>
    </recommendedName>
</protein>
<dbReference type="RefSeq" id="WP_240514065.1">
    <property type="nucleotide sequence ID" value="NZ_MDGM01000014.1"/>
</dbReference>
<comment type="caution">
    <text evidence="2">The sequence shown here is derived from an EMBL/GenBank/DDBJ whole genome shotgun (WGS) entry which is preliminary data.</text>
</comment>
<reference evidence="2 3" key="1">
    <citation type="submission" date="2016-08" db="EMBL/GenBank/DDBJ databases">
        <title>Draft genome of Amylibacter sp. strain 4G11.</title>
        <authorList>
            <person name="Wong S.-K."/>
            <person name="Hamasaki K."/>
            <person name="Yoshizawa S."/>
        </authorList>
    </citation>
    <scope>NUCLEOTIDE SEQUENCE [LARGE SCALE GENOMIC DNA]</scope>
    <source>
        <strain evidence="2 3">4G11</strain>
    </source>
</reference>
<proteinExistence type="predicted"/>
<feature type="chain" id="PRO_5013713990" description="DUF4177 domain-containing protein" evidence="1">
    <location>
        <begin position="31"/>
        <end position="106"/>
    </location>
</feature>
<keyword evidence="3" id="KW-1185">Reference proteome</keyword>
<evidence type="ECO:0000256" key="1">
    <source>
        <dbReference type="SAM" id="SignalP"/>
    </source>
</evidence>
<dbReference type="EMBL" id="MDGM01000014">
    <property type="protein sequence ID" value="PIB23108.1"/>
    <property type="molecule type" value="Genomic_DNA"/>
</dbReference>
<keyword evidence="1" id="KW-0732">Signal</keyword>
<dbReference type="AlphaFoldDB" id="A0A2G5K0P1"/>